<dbReference type="Gene3D" id="3.30.530.20">
    <property type="match status" value="1"/>
</dbReference>
<dbReference type="InterPro" id="IPR013538">
    <property type="entry name" value="ASHA1/2-like_C"/>
</dbReference>
<evidence type="ECO:0000256" key="1">
    <source>
        <dbReference type="ARBA" id="ARBA00006817"/>
    </source>
</evidence>
<proteinExistence type="inferred from homology"/>
<dbReference type="Proteomes" id="UP001595859">
    <property type="component" value="Unassembled WGS sequence"/>
</dbReference>
<dbReference type="RefSeq" id="WP_378059018.1">
    <property type="nucleotide sequence ID" value="NZ_JBHSIS010000017.1"/>
</dbReference>
<evidence type="ECO:0000313" key="4">
    <source>
        <dbReference type="EMBL" id="MFC4857026.1"/>
    </source>
</evidence>
<dbReference type="Pfam" id="PF08327">
    <property type="entry name" value="AHSA1"/>
    <property type="match status" value="1"/>
</dbReference>
<evidence type="ECO:0000256" key="2">
    <source>
        <dbReference type="SAM" id="MobiDB-lite"/>
    </source>
</evidence>
<dbReference type="EMBL" id="JBHSIS010000017">
    <property type="protein sequence ID" value="MFC4857026.1"/>
    <property type="molecule type" value="Genomic_DNA"/>
</dbReference>
<accession>A0ABV9SBP3</accession>
<feature type="domain" description="Activator of Hsp90 ATPase homologue 1/2-like C-terminal" evidence="3">
    <location>
        <begin position="19"/>
        <end position="152"/>
    </location>
</feature>
<dbReference type="InterPro" id="IPR023393">
    <property type="entry name" value="START-like_dom_sf"/>
</dbReference>
<dbReference type="SUPFAM" id="SSF55961">
    <property type="entry name" value="Bet v1-like"/>
    <property type="match status" value="1"/>
</dbReference>
<organism evidence="4 5">
    <name type="scientific">Actinophytocola glycyrrhizae</name>
    <dbReference type="NCBI Taxonomy" id="2044873"/>
    <lineage>
        <taxon>Bacteria</taxon>
        <taxon>Bacillati</taxon>
        <taxon>Actinomycetota</taxon>
        <taxon>Actinomycetes</taxon>
        <taxon>Pseudonocardiales</taxon>
        <taxon>Pseudonocardiaceae</taxon>
    </lineage>
</organism>
<keyword evidence="5" id="KW-1185">Reference proteome</keyword>
<feature type="region of interest" description="Disordered" evidence="2">
    <location>
        <begin position="47"/>
        <end position="66"/>
    </location>
</feature>
<gene>
    <name evidence="4" type="ORF">ACFPCV_26315</name>
</gene>
<name>A0ABV9SBP3_9PSEU</name>
<comment type="caution">
    <text evidence="4">The sequence shown here is derived from an EMBL/GenBank/DDBJ whole genome shotgun (WGS) entry which is preliminary data.</text>
</comment>
<evidence type="ECO:0000313" key="5">
    <source>
        <dbReference type="Proteomes" id="UP001595859"/>
    </source>
</evidence>
<comment type="similarity">
    <text evidence="1">Belongs to the AHA1 family.</text>
</comment>
<evidence type="ECO:0000259" key="3">
    <source>
        <dbReference type="Pfam" id="PF08327"/>
    </source>
</evidence>
<dbReference type="CDD" id="cd07814">
    <property type="entry name" value="SRPBCC_CalC_Aha1-like"/>
    <property type="match status" value="1"/>
</dbReference>
<sequence length="155" mass="17025">MADASPVKQKEFGATRIVDAPRERVFEAWTDPDQLAEWWGPAGFSTPRSSVSIDAQPGGKWTATMKSDGEDGTEVAFYGVYKELEAPAVLSFTLVDENHADSDTAELVKVVFNDKGGKTEIVLTQNGYLPDEHVEPSRQGWLSFFDCLADHLAKS</sequence>
<protein>
    <submittedName>
        <fullName evidence="4">SRPBCC domain-containing protein</fullName>
    </submittedName>
</protein>
<reference evidence="5" key="1">
    <citation type="journal article" date="2019" name="Int. J. Syst. Evol. Microbiol.">
        <title>The Global Catalogue of Microorganisms (GCM) 10K type strain sequencing project: providing services to taxonomists for standard genome sequencing and annotation.</title>
        <authorList>
            <consortium name="The Broad Institute Genomics Platform"/>
            <consortium name="The Broad Institute Genome Sequencing Center for Infectious Disease"/>
            <person name="Wu L."/>
            <person name="Ma J."/>
        </authorList>
    </citation>
    <scope>NUCLEOTIDE SEQUENCE [LARGE SCALE GENOMIC DNA]</scope>
    <source>
        <strain evidence="5">ZS-22-S1</strain>
    </source>
</reference>